<dbReference type="EMBL" id="RCMV01001945">
    <property type="protein sequence ID" value="KAG3205477.1"/>
    <property type="molecule type" value="Genomic_DNA"/>
</dbReference>
<evidence type="ECO:0000313" key="4">
    <source>
        <dbReference type="Proteomes" id="UP000251314"/>
    </source>
</evidence>
<evidence type="ECO:0000313" key="2">
    <source>
        <dbReference type="EMBL" id="KAG3205477.1"/>
    </source>
</evidence>
<dbReference type="Proteomes" id="UP000251314">
    <property type="component" value="Unassembled WGS sequence"/>
</dbReference>
<dbReference type="OrthoDB" id="10306077at2759"/>
<accession>A0A329RBD2</accession>
<sequence length="36" mass="4057">MDSGSSVHPVKESRMLKNAVDFMTMLVELQMVVKSM</sequence>
<dbReference type="VEuPathDB" id="FungiDB:PC110_g21757"/>
<protein>
    <submittedName>
        <fullName evidence="3">Uncharacterized protein</fullName>
    </submittedName>
</protein>
<keyword evidence="4" id="KW-1185">Reference proteome</keyword>
<dbReference type="Proteomes" id="UP000760860">
    <property type="component" value="Unassembled WGS sequence"/>
</dbReference>
<dbReference type="Proteomes" id="UP000736787">
    <property type="component" value="Unassembled WGS sequence"/>
</dbReference>
<gene>
    <name evidence="3" type="ORF">PC110_g21757</name>
    <name evidence="1" type="ORF">PC117_g12141</name>
    <name evidence="2" type="ORF">PC129_g22105</name>
</gene>
<proteinExistence type="predicted"/>
<organism evidence="3 4">
    <name type="scientific">Phytophthora cactorum</name>
    <dbReference type="NCBI Taxonomy" id="29920"/>
    <lineage>
        <taxon>Eukaryota</taxon>
        <taxon>Sar</taxon>
        <taxon>Stramenopiles</taxon>
        <taxon>Oomycota</taxon>
        <taxon>Peronosporomycetes</taxon>
        <taxon>Peronosporales</taxon>
        <taxon>Peronosporaceae</taxon>
        <taxon>Phytophthora</taxon>
    </lineage>
</organism>
<name>A0A329RBD2_9STRA</name>
<dbReference type="EMBL" id="MJFZ01001551">
    <property type="protein sequence ID" value="RAW21801.1"/>
    <property type="molecule type" value="Genomic_DNA"/>
</dbReference>
<evidence type="ECO:0000313" key="3">
    <source>
        <dbReference type="EMBL" id="RAW21801.1"/>
    </source>
</evidence>
<reference evidence="3 4" key="1">
    <citation type="submission" date="2018-01" db="EMBL/GenBank/DDBJ databases">
        <title>Draft genome of the strawberry crown rot pathogen Phytophthora cactorum.</title>
        <authorList>
            <person name="Armitage A.D."/>
            <person name="Lysoe E."/>
            <person name="Nellist C.F."/>
            <person name="Harrison R.J."/>
            <person name="Brurberg M.B."/>
        </authorList>
    </citation>
    <scope>NUCLEOTIDE SEQUENCE [LARGE SCALE GENOMIC DNA]</scope>
    <source>
        <strain evidence="3 4">10300</strain>
    </source>
</reference>
<dbReference type="AlphaFoldDB" id="A0A329RBD2"/>
<dbReference type="EMBL" id="RCMK01000327">
    <property type="protein sequence ID" value="KAG2936252.1"/>
    <property type="molecule type" value="Genomic_DNA"/>
</dbReference>
<evidence type="ECO:0000313" key="1">
    <source>
        <dbReference type="EMBL" id="KAG2936252.1"/>
    </source>
</evidence>
<comment type="caution">
    <text evidence="3">The sequence shown here is derived from an EMBL/GenBank/DDBJ whole genome shotgun (WGS) entry which is preliminary data.</text>
</comment>
<reference evidence="1" key="2">
    <citation type="submission" date="2018-10" db="EMBL/GenBank/DDBJ databases">
        <title>Effector identification in a new, highly contiguous assembly of the strawberry crown rot pathogen Phytophthora cactorum.</title>
        <authorList>
            <person name="Armitage A.D."/>
            <person name="Nellist C.F."/>
            <person name="Bates H."/>
            <person name="Vickerstaff R.J."/>
            <person name="Harrison R.J."/>
        </authorList>
    </citation>
    <scope>NUCLEOTIDE SEQUENCE</scope>
    <source>
        <strain evidence="1">4040</strain>
        <strain evidence="2">P421</strain>
    </source>
</reference>